<dbReference type="Proteomes" id="UP001152747">
    <property type="component" value="Unassembled WGS sequence"/>
</dbReference>
<feature type="chain" id="PRO_5040497794" evidence="2">
    <location>
        <begin position="22"/>
        <end position="191"/>
    </location>
</feature>
<sequence length="191" mass="21631">MFVTNFIITFFSIIYISNLCSQKKNSIFSKNRKKVRATSKKPVVSLSTSASSSKTSQRVQQNTEKEIKQELTEEDVKFVVNIKKNAEEHKDDFDDDEENPLYKVESKPVLNNTNNNANNNIMNNKKKEGAAPSKMVKIEKKPVYCKTKGEKSKMPVTDVTKEQTGEQSLFTGDNLDGATSCYFAPKVEKKK</sequence>
<proteinExistence type="predicted"/>
<dbReference type="AlphaFoldDB" id="A0A9P1N8I1"/>
<evidence type="ECO:0000313" key="3">
    <source>
        <dbReference type="EMBL" id="CAI5452036.1"/>
    </source>
</evidence>
<evidence type="ECO:0000256" key="1">
    <source>
        <dbReference type="SAM" id="MobiDB-lite"/>
    </source>
</evidence>
<feature type="compositionally biased region" description="Low complexity" evidence="1">
    <location>
        <begin position="111"/>
        <end position="123"/>
    </location>
</feature>
<gene>
    <name evidence="3" type="ORF">CAMP_LOCUS14673</name>
</gene>
<feature type="compositionally biased region" description="Low complexity" evidence="1">
    <location>
        <begin position="45"/>
        <end position="56"/>
    </location>
</feature>
<feature type="compositionally biased region" description="Basic and acidic residues" evidence="1">
    <location>
        <begin position="149"/>
        <end position="164"/>
    </location>
</feature>
<protein>
    <submittedName>
        <fullName evidence="3">Uncharacterized protein</fullName>
    </submittedName>
</protein>
<dbReference type="EMBL" id="CANHGI010000005">
    <property type="protein sequence ID" value="CAI5452036.1"/>
    <property type="molecule type" value="Genomic_DNA"/>
</dbReference>
<organism evidence="3 4">
    <name type="scientific">Caenorhabditis angaria</name>
    <dbReference type="NCBI Taxonomy" id="860376"/>
    <lineage>
        <taxon>Eukaryota</taxon>
        <taxon>Metazoa</taxon>
        <taxon>Ecdysozoa</taxon>
        <taxon>Nematoda</taxon>
        <taxon>Chromadorea</taxon>
        <taxon>Rhabditida</taxon>
        <taxon>Rhabditina</taxon>
        <taxon>Rhabditomorpha</taxon>
        <taxon>Rhabditoidea</taxon>
        <taxon>Rhabditidae</taxon>
        <taxon>Peloderinae</taxon>
        <taxon>Caenorhabditis</taxon>
    </lineage>
</organism>
<name>A0A9P1N8I1_9PELO</name>
<evidence type="ECO:0000313" key="4">
    <source>
        <dbReference type="Proteomes" id="UP001152747"/>
    </source>
</evidence>
<accession>A0A9P1N8I1</accession>
<keyword evidence="2" id="KW-0732">Signal</keyword>
<keyword evidence="4" id="KW-1185">Reference proteome</keyword>
<feature type="region of interest" description="Disordered" evidence="1">
    <location>
        <begin position="39"/>
        <end position="64"/>
    </location>
</feature>
<feature type="region of interest" description="Disordered" evidence="1">
    <location>
        <begin position="108"/>
        <end position="135"/>
    </location>
</feature>
<feature type="signal peptide" evidence="2">
    <location>
        <begin position="1"/>
        <end position="21"/>
    </location>
</feature>
<comment type="caution">
    <text evidence="3">The sequence shown here is derived from an EMBL/GenBank/DDBJ whole genome shotgun (WGS) entry which is preliminary data.</text>
</comment>
<feature type="region of interest" description="Disordered" evidence="1">
    <location>
        <begin position="149"/>
        <end position="171"/>
    </location>
</feature>
<reference evidence="3" key="1">
    <citation type="submission" date="2022-11" db="EMBL/GenBank/DDBJ databases">
        <authorList>
            <person name="Kikuchi T."/>
        </authorList>
    </citation>
    <scope>NUCLEOTIDE SEQUENCE</scope>
    <source>
        <strain evidence="3">PS1010</strain>
    </source>
</reference>
<evidence type="ECO:0000256" key="2">
    <source>
        <dbReference type="SAM" id="SignalP"/>
    </source>
</evidence>